<dbReference type="PROSITE" id="PS50887">
    <property type="entry name" value="GGDEF"/>
    <property type="match status" value="1"/>
</dbReference>
<keyword evidence="6" id="KW-0456">Lyase</keyword>
<dbReference type="InterPro" id="IPR001789">
    <property type="entry name" value="Sig_transdc_resp-reg_receiver"/>
</dbReference>
<gene>
    <name evidence="6" type="primary">pleD</name>
    <name evidence="6" type="ordered locus">KVU_0545</name>
</gene>
<dbReference type="HOGENOM" id="CLU_000445_11_28_5"/>
<dbReference type="GO" id="GO:1902201">
    <property type="term" value="P:negative regulation of bacterial-type flagellum-dependent cell motility"/>
    <property type="evidence" value="ECO:0007669"/>
    <property type="project" value="TreeGrafter"/>
</dbReference>
<evidence type="ECO:0000313" key="6">
    <source>
        <dbReference type="EMBL" id="AEM40384.1"/>
    </source>
</evidence>
<sequence length="472" mass="51026">MSGEILVVDADATRRAALGHVLASAHYRIIDAATADEALLHAGTLRPDVILLRLDGGIAQWGALLVRLQALAGPLPAWIIAISDSNAPSERIGALRAGAHDVISGAFPAEVLHAKLRATLRQRDLLRDLQPRDDVEGDTAIGFAEAQAGFSAAGRIAVVSTLLPEDQPQRLRNLLQRWPGRPIYLAPDDLPLDPYVQVPDLFVIDGTDGDARDICRQIAAARGKSATRHTPTLVLLDSGANELAATTLDLGASDQVFTDVSEEELAHRARSLIHSKNRAEKLRNRMRSQLEAAITDQLTGLHNRVYALPRLIRLSQRARDEGRPYSIMMIDIDHFKSVNDSYGHMIGDQVLVGIAQQIRSNLRAIDMTIRFGGEEFLVAMPDTDVEQAMGVAQRLLRKISTTPVRVMLPLLQGEAPDAALDVPITISAGVAAGIPACAVYDTQLTLDEICAAADEALYRAKGMGRNRAIAAQ</sequence>
<organism evidence="6 7">
    <name type="scientific">Ketogulonicigenium vulgare (strain WSH-001)</name>
    <dbReference type="NCBI Taxonomy" id="759362"/>
    <lineage>
        <taxon>Bacteria</taxon>
        <taxon>Pseudomonadati</taxon>
        <taxon>Pseudomonadota</taxon>
        <taxon>Alphaproteobacteria</taxon>
        <taxon>Rhodobacterales</taxon>
        <taxon>Roseobacteraceae</taxon>
        <taxon>Ketogulonicigenium</taxon>
    </lineage>
</organism>
<dbReference type="AlphaFoldDB" id="F9Y3E3"/>
<dbReference type="PROSITE" id="PS50110">
    <property type="entry name" value="RESPONSE_REGULATORY"/>
    <property type="match status" value="1"/>
</dbReference>
<evidence type="ECO:0000313" key="7">
    <source>
        <dbReference type="Proteomes" id="UP000000692"/>
    </source>
</evidence>
<dbReference type="PANTHER" id="PTHR45138">
    <property type="entry name" value="REGULATORY COMPONENTS OF SENSORY TRANSDUCTION SYSTEM"/>
    <property type="match status" value="1"/>
</dbReference>
<accession>F9Y3E3</accession>
<dbReference type="GO" id="GO:0005886">
    <property type="term" value="C:plasma membrane"/>
    <property type="evidence" value="ECO:0007669"/>
    <property type="project" value="TreeGrafter"/>
</dbReference>
<dbReference type="CDD" id="cd01949">
    <property type="entry name" value="GGDEF"/>
    <property type="match status" value="1"/>
</dbReference>
<dbReference type="PATRIC" id="fig|759362.5.peg.570"/>
<evidence type="ECO:0000259" key="4">
    <source>
        <dbReference type="PROSITE" id="PS50110"/>
    </source>
</evidence>
<dbReference type="GO" id="GO:0000160">
    <property type="term" value="P:phosphorelay signal transduction system"/>
    <property type="evidence" value="ECO:0007669"/>
    <property type="project" value="InterPro"/>
</dbReference>
<keyword evidence="7" id="KW-1185">Reference proteome</keyword>
<dbReference type="SUPFAM" id="SSF55073">
    <property type="entry name" value="Nucleotide cyclase"/>
    <property type="match status" value="1"/>
</dbReference>
<feature type="domain" description="Response regulatory" evidence="4">
    <location>
        <begin position="4"/>
        <end position="120"/>
    </location>
</feature>
<dbReference type="Pfam" id="PF00990">
    <property type="entry name" value="GGDEF"/>
    <property type="match status" value="1"/>
</dbReference>
<dbReference type="GO" id="GO:0016829">
    <property type="term" value="F:lyase activity"/>
    <property type="evidence" value="ECO:0007669"/>
    <property type="project" value="UniProtKB-KW"/>
</dbReference>
<dbReference type="CDD" id="cd00156">
    <property type="entry name" value="REC"/>
    <property type="match status" value="1"/>
</dbReference>
<reference evidence="6 7" key="1">
    <citation type="journal article" date="2011" name="J. Bacteriol.">
        <title>Complete genome sequence of the industrial strain Ketogulonicigenium vulgare WSH-001.</title>
        <authorList>
            <person name="Liu L."/>
            <person name="Li Y."/>
            <person name="Zhang J."/>
            <person name="Zhou Z."/>
            <person name="Liu J."/>
            <person name="Li X."/>
            <person name="Zhou J."/>
            <person name="Du G."/>
            <person name="Wang L."/>
            <person name="Chen J."/>
        </authorList>
    </citation>
    <scope>NUCLEOTIDE SEQUENCE [LARGE SCALE GENOMIC DNA]</scope>
    <source>
        <strain evidence="6 7">WSH-001</strain>
    </source>
</reference>
<name>F9Y3E3_KETVW</name>
<dbReference type="InterPro" id="IPR029787">
    <property type="entry name" value="Nucleotide_cyclase"/>
</dbReference>
<dbReference type="eggNOG" id="COG3706">
    <property type="taxonomic scope" value="Bacteria"/>
</dbReference>
<protein>
    <recommendedName>
        <fullName evidence="1">diguanylate cyclase</fullName>
        <ecNumber evidence="1">2.7.7.65</ecNumber>
    </recommendedName>
</protein>
<dbReference type="SMART" id="SM00448">
    <property type="entry name" value="REC"/>
    <property type="match status" value="1"/>
</dbReference>
<dbReference type="Proteomes" id="UP000000692">
    <property type="component" value="Chromosome"/>
</dbReference>
<dbReference type="RefSeq" id="WP_013383831.1">
    <property type="nucleotide sequence ID" value="NC_017384.1"/>
</dbReference>
<evidence type="ECO:0000256" key="2">
    <source>
        <dbReference type="ARBA" id="ARBA00034247"/>
    </source>
</evidence>
<dbReference type="SMART" id="SM00267">
    <property type="entry name" value="GGDEF"/>
    <property type="match status" value="1"/>
</dbReference>
<dbReference type="EMBL" id="CP002018">
    <property type="protein sequence ID" value="AEM40384.1"/>
    <property type="molecule type" value="Genomic_DNA"/>
</dbReference>
<evidence type="ECO:0000259" key="5">
    <source>
        <dbReference type="PROSITE" id="PS50887"/>
    </source>
</evidence>
<dbReference type="EC" id="2.7.7.65" evidence="1"/>
<dbReference type="SUPFAM" id="SSF52172">
    <property type="entry name" value="CheY-like"/>
    <property type="match status" value="2"/>
</dbReference>
<dbReference type="KEGG" id="kvl:KVU_0545"/>
<dbReference type="Gene3D" id="3.40.50.2300">
    <property type="match status" value="1"/>
</dbReference>
<comment type="caution">
    <text evidence="3">Lacks conserved residue(s) required for the propagation of feature annotation.</text>
</comment>
<dbReference type="Gene3D" id="3.30.70.270">
    <property type="match status" value="1"/>
</dbReference>
<evidence type="ECO:0000256" key="3">
    <source>
        <dbReference type="PROSITE-ProRule" id="PRU00169"/>
    </source>
</evidence>
<comment type="catalytic activity">
    <reaction evidence="2">
        <text>2 GTP = 3',3'-c-di-GMP + 2 diphosphate</text>
        <dbReference type="Rhea" id="RHEA:24898"/>
        <dbReference type="ChEBI" id="CHEBI:33019"/>
        <dbReference type="ChEBI" id="CHEBI:37565"/>
        <dbReference type="ChEBI" id="CHEBI:58805"/>
        <dbReference type="EC" id="2.7.7.65"/>
    </reaction>
</comment>
<proteinExistence type="predicted"/>
<dbReference type="OrthoDB" id="9812260at2"/>
<dbReference type="PANTHER" id="PTHR45138:SF9">
    <property type="entry name" value="DIGUANYLATE CYCLASE DGCM-RELATED"/>
    <property type="match status" value="1"/>
</dbReference>
<dbReference type="InterPro" id="IPR011006">
    <property type="entry name" value="CheY-like_superfamily"/>
</dbReference>
<dbReference type="GO" id="GO:0052621">
    <property type="term" value="F:diguanylate cyclase activity"/>
    <property type="evidence" value="ECO:0007669"/>
    <property type="project" value="UniProtKB-EC"/>
</dbReference>
<feature type="domain" description="GGDEF" evidence="5">
    <location>
        <begin position="323"/>
        <end position="472"/>
    </location>
</feature>
<evidence type="ECO:0000256" key="1">
    <source>
        <dbReference type="ARBA" id="ARBA00012528"/>
    </source>
</evidence>
<dbReference type="InterPro" id="IPR050469">
    <property type="entry name" value="Diguanylate_Cyclase"/>
</dbReference>
<dbReference type="eggNOG" id="COG0745">
    <property type="taxonomic scope" value="Bacteria"/>
</dbReference>
<dbReference type="InterPro" id="IPR043128">
    <property type="entry name" value="Rev_trsase/Diguanyl_cyclase"/>
</dbReference>
<dbReference type="InterPro" id="IPR000160">
    <property type="entry name" value="GGDEF_dom"/>
</dbReference>
<dbReference type="FunFam" id="3.30.70.270:FF:000001">
    <property type="entry name" value="Diguanylate cyclase domain protein"/>
    <property type="match status" value="1"/>
</dbReference>
<dbReference type="GO" id="GO:0043709">
    <property type="term" value="P:cell adhesion involved in single-species biofilm formation"/>
    <property type="evidence" value="ECO:0007669"/>
    <property type="project" value="TreeGrafter"/>
</dbReference>
<dbReference type="NCBIfam" id="TIGR00254">
    <property type="entry name" value="GGDEF"/>
    <property type="match status" value="1"/>
</dbReference>